<keyword evidence="2" id="KW-0285">Flavoprotein</keyword>
<reference evidence="6 7" key="1">
    <citation type="journal article" date="2015" name="Genome Announc.">
        <title>Expanding the biotechnology potential of lactobacilli through comparative genomics of 213 strains and associated genera.</title>
        <authorList>
            <person name="Sun Z."/>
            <person name="Harris H.M."/>
            <person name="McCann A."/>
            <person name="Guo C."/>
            <person name="Argimon S."/>
            <person name="Zhang W."/>
            <person name="Yang X."/>
            <person name="Jeffery I.B."/>
            <person name="Cooney J.C."/>
            <person name="Kagawa T.F."/>
            <person name="Liu W."/>
            <person name="Song Y."/>
            <person name="Salvetti E."/>
            <person name="Wrobel A."/>
            <person name="Rasinkangas P."/>
            <person name="Parkhill J."/>
            <person name="Rea M.C."/>
            <person name="O'Sullivan O."/>
            <person name="Ritari J."/>
            <person name="Douillard F.P."/>
            <person name="Paul Ross R."/>
            <person name="Yang R."/>
            <person name="Briner A.E."/>
            <person name="Felis G.E."/>
            <person name="de Vos W.M."/>
            <person name="Barrangou R."/>
            <person name="Klaenhammer T.R."/>
            <person name="Caufield P.W."/>
            <person name="Cui Y."/>
            <person name="Zhang H."/>
            <person name="O'Toole P.W."/>
        </authorList>
    </citation>
    <scope>NUCLEOTIDE SEQUENCE [LARGE SCALE GENOMIC DNA]</scope>
    <source>
        <strain evidence="6 7">DSM 19394</strain>
    </source>
</reference>
<keyword evidence="7" id="KW-1185">Reference proteome</keyword>
<dbReference type="InterPro" id="IPR027477">
    <property type="entry name" value="Succ_DH/fumarate_Rdtase_cat_sf"/>
</dbReference>
<accession>A0A0R1LWW7</accession>
<dbReference type="InterPro" id="IPR050315">
    <property type="entry name" value="FAD-oxidoreductase_2"/>
</dbReference>
<dbReference type="EMBL" id="AZDV01000001">
    <property type="protein sequence ID" value="KRK96770.1"/>
    <property type="molecule type" value="Genomic_DNA"/>
</dbReference>
<dbReference type="PANTHER" id="PTHR43400">
    <property type="entry name" value="FUMARATE REDUCTASE"/>
    <property type="match status" value="1"/>
</dbReference>
<protein>
    <submittedName>
        <fullName evidence="6">FMN-binding domain-containing protein</fullName>
    </submittedName>
</protein>
<dbReference type="PATRIC" id="fig|1423715.3.peg.1742"/>
<gene>
    <name evidence="6" type="ORF">FD25_GL001697</name>
</gene>
<evidence type="ECO:0000256" key="2">
    <source>
        <dbReference type="ARBA" id="ARBA00022630"/>
    </source>
</evidence>
<feature type="domain" description="FAD-dependent oxidoreductase 2 FAD-binding" evidence="5">
    <location>
        <begin position="7"/>
        <end position="470"/>
    </location>
</feature>
<keyword evidence="4" id="KW-0560">Oxidoreductase</keyword>
<evidence type="ECO:0000313" key="7">
    <source>
        <dbReference type="Proteomes" id="UP000051955"/>
    </source>
</evidence>
<dbReference type="PANTHER" id="PTHR43400:SF10">
    <property type="entry name" value="3-OXOSTEROID 1-DEHYDROGENASE"/>
    <property type="match status" value="1"/>
</dbReference>
<keyword evidence="3" id="KW-0274">FAD</keyword>
<dbReference type="OrthoDB" id="353581at2"/>
<name>A0A0R1LWW7_9LACO</name>
<dbReference type="RefSeq" id="WP_057800585.1">
    <property type="nucleotide sequence ID" value="NZ_AZDV01000001.1"/>
</dbReference>
<comment type="caution">
    <text evidence="6">The sequence shown here is derived from an EMBL/GenBank/DDBJ whole genome shotgun (WGS) entry which is preliminary data.</text>
</comment>
<evidence type="ECO:0000256" key="3">
    <source>
        <dbReference type="ARBA" id="ARBA00022827"/>
    </source>
</evidence>
<dbReference type="GO" id="GO:0008202">
    <property type="term" value="P:steroid metabolic process"/>
    <property type="evidence" value="ECO:0007669"/>
    <property type="project" value="UniProtKB-ARBA"/>
</dbReference>
<dbReference type="Gene3D" id="3.90.700.10">
    <property type="entry name" value="Succinate dehydrogenase/fumarate reductase flavoprotein, catalytic domain"/>
    <property type="match status" value="1"/>
</dbReference>
<evidence type="ECO:0000313" key="6">
    <source>
        <dbReference type="EMBL" id="KRK96770.1"/>
    </source>
</evidence>
<organism evidence="6 7">
    <name type="scientific">Levilactobacillus acidifarinae DSM 19394 = JCM 15949</name>
    <dbReference type="NCBI Taxonomy" id="1423715"/>
    <lineage>
        <taxon>Bacteria</taxon>
        <taxon>Bacillati</taxon>
        <taxon>Bacillota</taxon>
        <taxon>Bacilli</taxon>
        <taxon>Lactobacillales</taxon>
        <taxon>Lactobacillaceae</taxon>
        <taxon>Levilactobacillus</taxon>
    </lineage>
</organism>
<dbReference type="GO" id="GO:0033765">
    <property type="term" value="F:steroid dehydrogenase activity, acting on the CH-CH group of donors"/>
    <property type="evidence" value="ECO:0007669"/>
    <property type="project" value="UniProtKB-ARBA"/>
</dbReference>
<dbReference type="InterPro" id="IPR036188">
    <property type="entry name" value="FAD/NAD-bd_sf"/>
</dbReference>
<dbReference type="SUPFAM" id="SSF51905">
    <property type="entry name" value="FAD/NAD(P)-binding domain"/>
    <property type="match status" value="1"/>
</dbReference>
<dbReference type="Gene3D" id="3.50.50.60">
    <property type="entry name" value="FAD/NAD(P)-binding domain"/>
    <property type="match status" value="1"/>
</dbReference>
<proteinExistence type="predicted"/>
<sequence>MENAAYDVIVVGAANAGGFAAGAAAEKGAKVLVIDKKANSEYLYRNTIASVDSHAQQRAGVKIDKRELVEFLSAFAQDNVDQQLLWTWVNHSGEALDWLEEKVLKPNGDHLYATGDAYYETLMNKAFPSGNEITADEKAWDWGWGKYVIATDQALGVEFQYNTKLEHLLTDAQNRVIGVQVEDTETHAVREITAKQGVILCTGGYGANEALMQKWAPTLLKKNTYTQSPRDDGSGQVAALEVGAARDLEPASIIFDRGAVPVGTNIDDYYVKDWQSHQFVLGSYPLLKVNLRGERFFNESAPYQFAMNSLMHQPGHLEVMVWNAKTMDNLKQFHTLGCSRLGWPGIFSTDGEKKLLQDYLDKGYVQQADSIAELATKMHLPVDQLTKTVAHYNDLCDAGKDTDFGKEAYRLFPVDEGPYYAVTLGGILLATLDGLHVNSQMQVLDQHEAPIAGLYAAGNCAGGFFWGAYPDRVPGLTASHAVTFGRLAGQCVVDA</sequence>
<dbReference type="AlphaFoldDB" id="A0A0R1LWW7"/>
<dbReference type="Pfam" id="PF00890">
    <property type="entry name" value="FAD_binding_2"/>
    <property type="match status" value="1"/>
</dbReference>
<evidence type="ECO:0000256" key="1">
    <source>
        <dbReference type="ARBA" id="ARBA00001974"/>
    </source>
</evidence>
<dbReference type="Proteomes" id="UP000051955">
    <property type="component" value="Unassembled WGS sequence"/>
</dbReference>
<evidence type="ECO:0000256" key="4">
    <source>
        <dbReference type="ARBA" id="ARBA00023002"/>
    </source>
</evidence>
<evidence type="ECO:0000259" key="5">
    <source>
        <dbReference type="Pfam" id="PF00890"/>
    </source>
</evidence>
<dbReference type="SUPFAM" id="SSF56425">
    <property type="entry name" value="Succinate dehydrogenase/fumarate reductase flavoprotein, catalytic domain"/>
    <property type="match status" value="1"/>
</dbReference>
<dbReference type="STRING" id="1423715.FD25_GL001697"/>
<dbReference type="InterPro" id="IPR003953">
    <property type="entry name" value="FAD-dep_OxRdtase_2_FAD-bd"/>
</dbReference>
<comment type="cofactor">
    <cofactor evidence="1">
        <name>FAD</name>
        <dbReference type="ChEBI" id="CHEBI:57692"/>
    </cofactor>
</comment>